<evidence type="ECO:0000313" key="1">
    <source>
        <dbReference type="EMBL" id="MDK3018111.1"/>
    </source>
</evidence>
<organism evidence="1 2">
    <name type="scientific">Pseudodonghicola flavimaris</name>
    <dbReference type="NCBI Taxonomy" id="3050036"/>
    <lineage>
        <taxon>Bacteria</taxon>
        <taxon>Pseudomonadati</taxon>
        <taxon>Pseudomonadota</taxon>
        <taxon>Alphaproteobacteria</taxon>
        <taxon>Rhodobacterales</taxon>
        <taxon>Paracoccaceae</taxon>
        <taxon>Pseudodonghicola</taxon>
    </lineage>
</organism>
<sequence length="172" mass="18344">MIPPSGYRTARRGFRVAHAAPAGGARQQWWGRGCGFTQIVGLPAVSLLSSVLLTSAACAATSGAGTAIAVPSGQTVTLQEVLLDDAPGALWARFRFVAPQLGHIVQEASAGDIDDLCQRFVLPYLAEHDLAPARVVISLSDRALDFGTADPAAVQYFETYRPEKTRCVWEAF</sequence>
<dbReference type="Proteomes" id="UP001243757">
    <property type="component" value="Unassembled WGS sequence"/>
</dbReference>
<accession>A0ABT7F0H4</accession>
<protein>
    <submittedName>
        <fullName evidence="1">DUF6497 family protein</fullName>
    </submittedName>
</protein>
<dbReference type="EMBL" id="JASNJD010000006">
    <property type="protein sequence ID" value="MDK3018111.1"/>
    <property type="molecule type" value="Genomic_DNA"/>
</dbReference>
<reference evidence="1 2" key="1">
    <citation type="submission" date="2023-05" db="EMBL/GenBank/DDBJ databases">
        <title>Pseudodonghicola sp. nov.</title>
        <authorList>
            <person name="Huang J."/>
        </authorList>
    </citation>
    <scope>NUCLEOTIDE SEQUENCE [LARGE SCALE GENOMIC DNA]</scope>
    <source>
        <strain evidence="1 2">IC7</strain>
    </source>
</reference>
<dbReference type="InterPro" id="IPR045467">
    <property type="entry name" value="DUF6497"/>
</dbReference>
<name>A0ABT7F0H4_9RHOB</name>
<proteinExistence type="predicted"/>
<evidence type="ECO:0000313" key="2">
    <source>
        <dbReference type="Proteomes" id="UP001243757"/>
    </source>
</evidence>
<dbReference type="RefSeq" id="WP_284480920.1">
    <property type="nucleotide sequence ID" value="NZ_JASNJD010000006.1"/>
</dbReference>
<gene>
    <name evidence="1" type="ORF">QO033_10525</name>
</gene>
<keyword evidence="2" id="KW-1185">Reference proteome</keyword>
<dbReference type="Pfam" id="PF20107">
    <property type="entry name" value="DUF6497"/>
    <property type="match status" value="1"/>
</dbReference>
<comment type="caution">
    <text evidence="1">The sequence shown here is derived from an EMBL/GenBank/DDBJ whole genome shotgun (WGS) entry which is preliminary data.</text>
</comment>